<gene>
    <name evidence="2" type="ORF">CTI11_11950</name>
</gene>
<proteinExistence type="predicted"/>
<sequence length="171" mass="19437">MNPIRMHSRIAISAMAMTMVSSLYAGDARYPVKTIQKIDIISPSESSSWASKNWLDCDDVVLTEEDVRYALQHIRRISRKAFFSEDRERTGCAGSASVRFHNGKLIVIGVEPTGFINIFEATETLKPKSISESFYDCPPCNKRKMDLLQDALDRATERRLKELKRQGRLPP</sequence>
<protein>
    <submittedName>
        <fullName evidence="2">Uncharacterized protein</fullName>
    </submittedName>
</protein>
<feature type="chain" id="PRO_5013573618" evidence="1">
    <location>
        <begin position="26"/>
        <end position="171"/>
    </location>
</feature>
<evidence type="ECO:0000256" key="1">
    <source>
        <dbReference type="SAM" id="SignalP"/>
    </source>
</evidence>
<name>A0A2G7T744_9FLAO</name>
<dbReference type="EMBL" id="PEKC01000036">
    <property type="protein sequence ID" value="PII35726.1"/>
    <property type="molecule type" value="Genomic_DNA"/>
</dbReference>
<keyword evidence="1" id="KW-0732">Signal</keyword>
<organism evidence="2">
    <name type="scientific">Chryseobacterium sp. B5</name>
    <dbReference type="NCBI Taxonomy" id="2050562"/>
    <lineage>
        <taxon>Bacteria</taxon>
        <taxon>Pseudomonadati</taxon>
        <taxon>Bacteroidota</taxon>
        <taxon>Flavobacteriia</taxon>
        <taxon>Flavobacteriales</taxon>
        <taxon>Weeksellaceae</taxon>
        <taxon>Chryseobacterium group</taxon>
        <taxon>Chryseobacterium</taxon>
    </lineage>
</organism>
<comment type="caution">
    <text evidence="2">The sequence shown here is derived from an EMBL/GenBank/DDBJ whole genome shotgun (WGS) entry which is preliminary data.</text>
</comment>
<feature type="signal peptide" evidence="1">
    <location>
        <begin position="1"/>
        <end position="25"/>
    </location>
</feature>
<evidence type="ECO:0000313" key="2">
    <source>
        <dbReference type="EMBL" id="PII35726.1"/>
    </source>
</evidence>
<reference evidence="2" key="1">
    <citation type="submission" date="2017-10" db="EMBL/GenBank/DDBJ databases">
        <title>Chryseobacterium sp. B5 is a hydrocarbonoclastic and plant growth promoting bacterium.</title>
        <authorList>
            <person name="Thijs S."/>
            <person name="Gkorezis P."/>
            <person name="Van Hamme J."/>
        </authorList>
    </citation>
    <scope>NUCLEOTIDE SEQUENCE</scope>
    <source>
        <strain evidence="2">B5</strain>
    </source>
</reference>
<dbReference type="AlphaFoldDB" id="A0A2G7T744"/>
<accession>A0A2G7T744</accession>